<dbReference type="InterPro" id="IPR036322">
    <property type="entry name" value="WD40_repeat_dom_sf"/>
</dbReference>
<sequence length="169" mass="18313">MAGNSRQAPTMAPVRLWDAMLGAPLATLEGWIMSGVFSVESLLRVSGPKDQSNDLRFMSGSKIVRLWDVLFAVHIATLPGHPDFVFSIEFPSDGSPWLRFNYPSAGIGSKCFSKSVHAVVIGDGKAVWPRTWIGTSDLNRDQLRSNFGSRRTPTSSASPSPSSAPSAQY</sequence>
<name>A0A9P6B1L4_9AGAM</name>
<evidence type="ECO:0000313" key="3">
    <source>
        <dbReference type="Proteomes" id="UP000886523"/>
    </source>
</evidence>
<evidence type="ECO:0000313" key="2">
    <source>
        <dbReference type="EMBL" id="KAF9514681.1"/>
    </source>
</evidence>
<protein>
    <submittedName>
        <fullName evidence="2">Uncharacterized protein</fullName>
    </submittedName>
</protein>
<dbReference type="InterPro" id="IPR015943">
    <property type="entry name" value="WD40/YVTN_repeat-like_dom_sf"/>
</dbReference>
<dbReference type="AlphaFoldDB" id="A0A9P6B1L4"/>
<comment type="caution">
    <text evidence="2">The sequence shown here is derived from an EMBL/GenBank/DDBJ whole genome shotgun (WGS) entry which is preliminary data.</text>
</comment>
<keyword evidence="3" id="KW-1185">Reference proteome</keyword>
<accession>A0A9P6B1L4</accession>
<dbReference type="EMBL" id="MU128958">
    <property type="protein sequence ID" value="KAF9514681.1"/>
    <property type="molecule type" value="Genomic_DNA"/>
</dbReference>
<feature type="compositionally biased region" description="Low complexity" evidence="1">
    <location>
        <begin position="149"/>
        <end position="169"/>
    </location>
</feature>
<proteinExistence type="predicted"/>
<organism evidence="2 3">
    <name type="scientific">Hydnum rufescens UP504</name>
    <dbReference type="NCBI Taxonomy" id="1448309"/>
    <lineage>
        <taxon>Eukaryota</taxon>
        <taxon>Fungi</taxon>
        <taxon>Dikarya</taxon>
        <taxon>Basidiomycota</taxon>
        <taxon>Agaricomycotina</taxon>
        <taxon>Agaricomycetes</taxon>
        <taxon>Cantharellales</taxon>
        <taxon>Hydnaceae</taxon>
        <taxon>Hydnum</taxon>
    </lineage>
</organism>
<gene>
    <name evidence="2" type="ORF">BS47DRAFT_1392272</name>
</gene>
<evidence type="ECO:0000256" key="1">
    <source>
        <dbReference type="SAM" id="MobiDB-lite"/>
    </source>
</evidence>
<feature type="region of interest" description="Disordered" evidence="1">
    <location>
        <begin position="143"/>
        <end position="169"/>
    </location>
</feature>
<dbReference type="Gene3D" id="2.130.10.10">
    <property type="entry name" value="YVTN repeat-like/Quinoprotein amine dehydrogenase"/>
    <property type="match status" value="1"/>
</dbReference>
<reference evidence="2" key="1">
    <citation type="journal article" date="2020" name="Nat. Commun.">
        <title>Large-scale genome sequencing of mycorrhizal fungi provides insights into the early evolution of symbiotic traits.</title>
        <authorList>
            <person name="Miyauchi S."/>
            <person name="Kiss E."/>
            <person name="Kuo A."/>
            <person name="Drula E."/>
            <person name="Kohler A."/>
            <person name="Sanchez-Garcia M."/>
            <person name="Morin E."/>
            <person name="Andreopoulos B."/>
            <person name="Barry K.W."/>
            <person name="Bonito G."/>
            <person name="Buee M."/>
            <person name="Carver A."/>
            <person name="Chen C."/>
            <person name="Cichocki N."/>
            <person name="Clum A."/>
            <person name="Culley D."/>
            <person name="Crous P.W."/>
            <person name="Fauchery L."/>
            <person name="Girlanda M."/>
            <person name="Hayes R.D."/>
            <person name="Keri Z."/>
            <person name="LaButti K."/>
            <person name="Lipzen A."/>
            <person name="Lombard V."/>
            <person name="Magnuson J."/>
            <person name="Maillard F."/>
            <person name="Murat C."/>
            <person name="Nolan M."/>
            <person name="Ohm R.A."/>
            <person name="Pangilinan J."/>
            <person name="Pereira M.F."/>
            <person name="Perotto S."/>
            <person name="Peter M."/>
            <person name="Pfister S."/>
            <person name="Riley R."/>
            <person name="Sitrit Y."/>
            <person name="Stielow J.B."/>
            <person name="Szollosi G."/>
            <person name="Zifcakova L."/>
            <person name="Stursova M."/>
            <person name="Spatafora J.W."/>
            <person name="Tedersoo L."/>
            <person name="Vaario L.M."/>
            <person name="Yamada A."/>
            <person name="Yan M."/>
            <person name="Wang P."/>
            <person name="Xu J."/>
            <person name="Bruns T."/>
            <person name="Baldrian P."/>
            <person name="Vilgalys R."/>
            <person name="Dunand C."/>
            <person name="Henrissat B."/>
            <person name="Grigoriev I.V."/>
            <person name="Hibbett D."/>
            <person name="Nagy L.G."/>
            <person name="Martin F.M."/>
        </authorList>
    </citation>
    <scope>NUCLEOTIDE SEQUENCE</scope>
    <source>
        <strain evidence="2">UP504</strain>
    </source>
</reference>
<dbReference type="SUPFAM" id="SSF50978">
    <property type="entry name" value="WD40 repeat-like"/>
    <property type="match status" value="1"/>
</dbReference>
<dbReference type="Proteomes" id="UP000886523">
    <property type="component" value="Unassembled WGS sequence"/>
</dbReference>